<gene>
    <name evidence="2" type="ORF">SSS_2810</name>
</gene>
<evidence type="ECO:0000313" key="4">
    <source>
        <dbReference type="Proteomes" id="UP000070412"/>
    </source>
</evidence>
<protein>
    <submittedName>
        <fullName evidence="2 3">Uncharacterized protein</fullName>
    </submittedName>
</protein>
<reference evidence="4" key="1">
    <citation type="journal article" date="2020" name="PLoS Negl. Trop. Dis.">
        <title>High-quality nuclear genome for Sarcoptes scabiei-A critical resource for a neglected parasite.</title>
        <authorList>
            <person name="Korhonen P.K."/>
            <person name="Gasser R.B."/>
            <person name="Ma G."/>
            <person name="Wang T."/>
            <person name="Stroehlein A.J."/>
            <person name="Young N.D."/>
            <person name="Ang C.S."/>
            <person name="Fernando D.D."/>
            <person name="Lu H.C."/>
            <person name="Taylor S."/>
            <person name="Reynolds S.L."/>
            <person name="Mofiz E."/>
            <person name="Najaraj S.H."/>
            <person name="Gowda H."/>
            <person name="Madugundu A."/>
            <person name="Renuse S."/>
            <person name="Holt D."/>
            <person name="Pandey A."/>
            <person name="Papenfuss A.T."/>
            <person name="Fischer K."/>
        </authorList>
    </citation>
    <scope>NUCLEOTIDE SEQUENCE [LARGE SCALE GENOMIC DNA]</scope>
</reference>
<organism evidence="2">
    <name type="scientific">Sarcoptes scabiei</name>
    <name type="common">Itch mite</name>
    <name type="synonym">Acarus scabiei</name>
    <dbReference type="NCBI Taxonomy" id="52283"/>
    <lineage>
        <taxon>Eukaryota</taxon>
        <taxon>Metazoa</taxon>
        <taxon>Ecdysozoa</taxon>
        <taxon>Arthropoda</taxon>
        <taxon>Chelicerata</taxon>
        <taxon>Arachnida</taxon>
        <taxon>Acari</taxon>
        <taxon>Acariformes</taxon>
        <taxon>Sarcoptiformes</taxon>
        <taxon>Astigmata</taxon>
        <taxon>Psoroptidia</taxon>
        <taxon>Sarcoptoidea</taxon>
        <taxon>Sarcoptidae</taxon>
        <taxon>Sarcoptinae</taxon>
        <taxon>Sarcoptes</taxon>
    </lineage>
</organism>
<evidence type="ECO:0000313" key="3">
    <source>
        <dbReference type="EnsemblMetazoa" id="KAF7489569.1"/>
    </source>
</evidence>
<proteinExistence type="predicted"/>
<evidence type="ECO:0000313" key="2">
    <source>
        <dbReference type="EMBL" id="KAF7489569.1"/>
    </source>
</evidence>
<name>A0A834VBT9_SARSC</name>
<dbReference type="EMBL" id="WVUK01000064">
    <property type="protein sequence ID" value="KAF7489569.1"/>
    <property type="molecule type" value="Genomic_DNA"/>
</dbReference>
<dbReference type="OrthoDB" id="10485536at2759"/>
<reference evidence="2" key="2">
    <citation type="submission" date="2020-01" db="EMBL/GenBank/DDBJ databases">
        <authorList>
            <person name="Korhonen P.K.K."/>
            <person name="Guangxu M.G."/>
            <person name="Wang T.W."/>
            <person name="Stroehlein A.J.S."/>
            <person name="Young N.D."/>
            <person name="Ang C.-S.A."/>
            <person name="Fernando D.W.F."/>
            <person name="Lu H.L."/>
            <person name="Taylor S.T."/>
            <person name="Ehtesham M.E.M."/>
            <person name="Najaraj S.H.N."/>
            <person name="Harsha G.H.G."/>
            <person name="Madugundu A.M."/>
            <person name="Renuse S.R."/>
            <person name="Holt D.H."/>
            <person name="Pandey A.P."/>
            <person name="Papenfuss A.P."/>
            <person name="Gasser R.B.G."/>
            <person name="Fischer K.F."/>
        </authorList>
    </citation>
    <scope>NUCLEOTIDE SEQUENCE</scope>
    <source>
        <strain evidence="2">SSS_KF_BRIS2020</strain>
    </source>
</reference>
<dbReference type="Proteomes" id="UP000070412">
    <property type="component" value="Unassembled WGS sequence"/>
</dbReference>
<dbReference type="EnsemblMetazoa" id="SSS_2810s_mrna">
    <property type="protein sequence ID" value="KAF7489569.1"/>
    <property type="gene ID" value="SSS_2810"/>
</dbReference>
<keyword evidence="4" id="KW-1185">Reference proteome</keyword>
<feature type="region of interest" description="Disordered" evidence="1">
    <location>
        <begin position="508"/>
        <end position="534"/>
    </location>
</feature>
<sequence>MATLSSFIKTAPLSSQTPSLNLTFSKFCSPNSNRLSLLSSDIEEDLGFLDINTSEYDHISRDEFWLLKDDEYDSNLHQYNSALNWIETYPKSVNESFFDIETKSNKCKTPNNFYNRFDYLTKTSKNATITKRKIENLCGKSDFDTPPTVSNNVNAKYGTITKGTVPRSSNISLQQFNENNRTFEILESKLNSIDNPNSDTPSINENRKALNSINTNTITKSNRRIANSMLRNAKNLRTRYDAHQFDNFSSDTASDINANITDEYEEDDEDECVNFSSGALTNNNDLSSRLNRTFDMDSNSDLVIDSDETRSSPTNYRNYPTISRNITRTLLRRESSQGKMTYRNHQNNNRFEPSSKLKQSIYSVSSSNDDLLSSECSVISLKSNLSMTSSITGRSEPNLLNAQRNLNDKNFNNQTRINSHKSRQFESRLMSPPTNVPLSIYQNNLNDNQSRISRIIATKIARPSVQNESTMINRKTNQTKNPPAIARINGNQFSKANSFGNMNNVSRNDGNFQMPRAVSQARTQSSSSSSSSSILSRLNRKSTFRVQRSSLNAFKPFPDFEFKRLYSKNDRQNFDAEAHTSLDQIDQDDIKLNDIEKIDNDLFYRNLDDIFENSLKSNPDFISTKISSALKLSESDLDNQNLFSNYNNDENNNDKHISHKLNALTLRLASVEANNKSLLNVAKKSNLLAPSSLRSIINRSNIPVCGKELLIHRPNLDSNHCQLPESVNSETILRFRPNQKAILESRLSIHVDRINTHRG</sequence>
<feature type="region of interest" description="Disordered" evidence="1">
    <location>
        <begin position="336"/>
        <end position="355"/>
    </location>
</feature>
<dbReference type="AlphaFoldDB" id="A0A834VBT9"/>
<feature type="compositionally biased region" description="Polar residues" evidence="1">
    <location>
        <begin position="337"/>
        <end position="355"/>
    </location>
</feature>
<evidence type="ECO:0000256" key="1">
    <source>
        <dbReference type="SAM" id="MobiDB-lite"/>
    </source>
</evidence>
<accession>A0A834VBT9</accession>
<reference evidence="3" key="3">
    <citation type="submission" date="2022-06" db="UniProtKB">
        <authorList>
            <consortium name="EnsemblMetazoa"/>
        </authorList>
    </citation>
    <scope>IDENTIFICATION</scope>
</reference>